<keyword evidence="1" id="KW-0732">Signal</keyword>
<feature type="chain" id="PRO_5034260985" description="F-box domain-containing protein" evidence="1">
    <location>
        <begin position="21"/>
        <end position="473"/>
    </location>
</feature>
<dbReference type="Proteomes" id="UP000639403">
    <property type="component" value="Unassembled WGS sequence"/>
</dbReference>
<name>A0A8H7TYH0_9APHY</name>
<evidence type="ECO:0000313" key="3">
    <source>
        <dbReference type="Proteomes" id="UP000639403"/>
    </source>
</evidence>
<protein>
    <recommendedName>
        <fullName evidence="4">F-box domain-containing protein</fullName>
    </recommendedName>
</protein>
<evidence type="ECO:0008006" key="4">
    <source>
        <dbReference type="Google" id="ProtNLM"/>
    </source>
</evidence>
<comment type="caution">
    <text evidence="2">The sequence shown here is derived from an EMBL/GenBank/DDBJ whole genome shotgun (WGS) entry which is preliminary data.</text>
</comment>
<reference evidence="2" key="1">
    <citation type="submission" date="2020-11" db="EMBL/GenBank/DDBJ databases">
        <authorList>
            <person name="Koelle M."/>
            <person name="Horta M.A.C."/>
            <person name="Nowrousian M."/>
            <person name="Ohm R.A."/>
            <person name="Benz P."/>
            <person name="Pilgard A."/>
        </authorList>
    </citation>
    <scope>NUCLEOTIDE SEQUENCE</scope>
    <source>
        <strain evidence="2">FPRL280</strain>
    </source>
</reference>
<accession>A0A8H7TYH0</accession>
<feature type="signal peptide" evidence="1">
    <location>
        <begin position="1"/>
        <end position="20"/>
    </location>
</feature>
<dbReference type="EMBL" id="JADOXO010000404">
    <property type="protein sequence ID" value="KAF9805106.1"/>
    <property type="molecule type" value="Genomic_DNA"/>
</dbReference>
<proteinExistence type="predicted"/>
<evidence type="ECO:0000256" key="1">
    <source>
        <dbReference type="SAM" id="SignalP"/>
    </source>
</evidence>
<dbReference type="AlphaFoldDB" id="A0A8H7TYH0"/>
<evidence type="ECO:0000313" key="2">
    <source>
        <dbReference type="EMBL" id="KAF9805106.1"/>
    </source>
</evidence>
<sequence>MLRRLPVEIWLLVIDELGAAREYDALEACAEASAGLLKETAEKYIPNEMTLRTREEILSINLKQRWQGPRKVRIERGLRDDLLTIERAEWRVDDFHLRSLSLNLGCFPITNLKLYDVTFPSIPTFWRVVCVFPELSALYLDGVKIVETAVDARTLSALRLLRAPRLQWIEPDRHSHPATDLAGLLHVFLAQTVPSPKALPWRHVGHLRLSDVTLPTAAAFGRLLGAFPGLKELIINGPCTFAAHGLNPGHAPRRPHMPLVSGILELGKDFSLCSDPQSVRDLVDLLIQSGVSRRLGRIIVWLSLSMRVATNIDLSLNRLVKDAGKSLKYLSLRVLPQDSLPLFNGASTLSTGARPCCFDISADTRLSHLACSVNITHEDGSWIALLLELLRQVTSKPEDFGYLEVAFNVMDDADLTKVWPGLPFLNAALSETTFDKYGLVAILFPNANKSIDSLRAKAMVESCLPKLAAWNVL</sequence>
<reference evidence="2" key="2">
    <citation type="journal article" name="Front. Microbiol.">
        <title>Degradative Capacity of Two Strains of Rhodonia placenta: From Phenotype to Genotype.</title>
        <authorList>
            <person name="Kolle M."/>
            <person name="Horta M.A.C."/>
            <person name="Nowrousian M."/>
            <person name="Ohm R.A."/>
            <person name="Benz J.P."/>
            <person name="Pilgard A."/>
        </authorList>
    </citation>
    <scope>NUCLEOTIDE SEQUENCE</scope>
    <source>
        <strain evidence="2">FPRL280</strain>
    </source>
</reference>
<organism evidence="2 3">
    <name type="scientific">Rhodonia placenta</name>
    <dbReference type="NCBI Taxonomy" id="104341"/>
    <lineage>
        <taxon>Eukaryota</taxon>
        <taxon>Fungi</taxon>
        <taxon>Dikarya</taxon>
        <taxon>Basidiomycota</taxon>
        <taxon>Agaricomycotina</taxon>
        <taxon>Agaricomycetes</taxon>
        <taxon>Polyporales</taxon>
        <taxon>Adustoporiaceae</taxon>
        <taxon>Rhodonia</taxon>
    </lineage>
</organism>
<gene>
    <name evidence="2" type="ORF">IEO21_09188</name>
</gene>